<evidence type="ECO:0000256" key="8">
    <source>
        <dbReference type="ARBA" id="ARBA00022692"/>
    </source>
</evidence>
<evidence type="ECO:0000256" key="1">
    <source>
        <dbReference type="ARBA" id="ARBA00001760"/>
    </source>
</evidence>
<reference evidence="18 19" key="1">
    <citation type="journal article" date="2018" name="Nat. Ecol. Evol.">
        <title>Shark genomes provide insights into elasmobranch evolution and the origin of vertebrates.</title>
        <authorList>
            <person name="Hara Y"/>
            <person name="Yamaguchi K"/>
            <person name="Onimaru K"/>
            <person name="Kadota M"/>
            <person name="Koyanagi M"/>
            <person name="Keeley SD"/>
            <person name="Tatsumi K"/>
            <person name="Tanaka K"/>
            <person name="Motone F"/>
            <person name="Kageyama Y"/>
            <person name="Nozu R"/>
            <person name="Adachi N"/>
            <person name="Nishimura O"/>
            <person name="Nakagawa R"/>
            <person name="Tanegashima C"/>
            <person name="Kiyatake I"/>
            <person name="Matsumoto R"/>
            <person name="Murakumo K"/>
            <person name="Nishida K"/>
            <person name="Terakita A"/>
            <person name="Kuratani S"/>
            <person name="Sato K"/>
            <person name="Hyodo S Kuraku.S."/>
        </authorList>
    </citation>
    <scope>NUCLEOTIDE SEQUENCE [LARGE SCALE GENOMIC DNA]</scope>
</reference>
<dbReference type="GO" id="GO:0004252">
    <property type="term" value="F:serine-type endopeptidase activity"/>
    <property type="evidence" value="ECO:0007669"/>
    <property type="project" value="InterPro"/>
</dbReference>
<dbReference type="Proteomes" id="UP000288216">
    <property type="component" value="Unassembled WGS sequence"/>
</dbReference>
<comment type="caution">
    <text evidence="18">The sequence shown here is derived from an EMBL/GenBank/DDBJ whole genome shotgun (WGS) entry which is preliminary data.</text>
</comment>
<feature type="compositionally biased region" description="Low complexity" evidence="17">
    <location>
        <begin position="26"/>
        <end position="35"/>
    </location>
</feature>
<comment type="catalytic activity">
    <reaction evidence="1">
        <text>Cleavage of non-polar aliphatic amino-acids at the P1 position, with a preference for Val, Ile and Met. At the P2 and P3 positions, Arg is selected most strongly with a secondary preference for other hydrophilic residues.</text>
        <dbReference type="EC" id="3.4.21.108"/>
    </reaction>
</comment>
<keyword evidence="10" id="KW-0378">Hydrolase</keyword>
<organism evidence="18 19">
    <name type="scientific">Scyliorhinus torazame</name>
    <name type="common">Cloudy catshark</name>
    <name type="synonym">Catulus torazame</name>
    <dbReference type="NCBI Taxonomy" id="75743"/>
    <lineage>
        <taxon>Eukaryota</taxon>
        <taxon>Metazoa</taxon>
        <taxon>Chordata</taxon>
        <taxon>Craniata</taxon>
        <taxon>Vertebrata</taxon>
        <taxon>Chondrichthyes</taxon>
        <taxon>Elasmobranchii</taxon>
        <taxon>Galeomorphii</taxon>
        <taxon>Galeoidea</taxon>
        <taxon>Carcharhiniformes</taxon>
        <taxon>Scyliorhinidae</taxon>
        <taxon>Scyliorhinus</taxon>
    </lineage>
</organism>
<keyword evidence="9" id="KW-0053">Apoptosis</keyword>
<dbReference type="GO" id="GO:0031966">
    <property type="term" value="C:mitochondrial membrane"/>
    <property type="evidence" value="ECO:0007669"/>
    <property type="project" value="UniProtKB-SubCell"/>
</dbReference>
<dbReference type="FunFam" id="2.40.10.120:FF:000004">
    <property type="entry name" value="Serine protease HTRA2, mitochondrial"/>
    <property type="match status" value="1"/>
</dbReference>
<evidence type="ECO:0000256" key="4">
    <source>
        <dbReference type="ARBA" id="ARBA00010541"/>
    </source>
</evidence>
<dbReference type="GO" id="GO:0006508">
    <property type="term" value="P:proteolysis"/>
    <property type="evidence" value="ECO:0007669"/>
    <property type="project" value="UniProtKB-KW"/>
</dbReference>
<evidence type="ECO:0000256" key="16">
    <source>
        <dbReference type="ARBA" id="ARBA00023145"/>
    </source>
</evidence>
<evidence type="ECO:0000256" key="14">
    <source>
        <dbReference type="ARBA" id="ARBA00023128"/>
    </source>
</evidence>
<sequence>MAAPMARALCRLRALARGSEPGLRTLASGSGSGRQAGEEEAAAAPGPGSWWPLGLGLGAAAAALVLWRRRERFPGAPGRGLGLLPAVQAARPVPPDSPRFRFNFIADVVEKTGPAVVYIEILGRHPFSGREMAISNGSGFAVTQDGLIVTNAHVVANKRRVRVKLANGEMYEASVQAIDQVADIATIKINPSAPLPTLPLGVSSEIRHGEFVVAMGSPFALQNTITSGIVSSVQRGSRELGMAHSDMEYIQTDASIDFGNSGGPLVNLDGEVIGINTMKVTSGISFAIPSDRVRQFLVQAEQSK</sequence>
<evidence type="ECO:0000313" key="19">
    <source>
        <dbReference type="Proteomes" id="UP000288216"/>
    </source>
</evidence>
<dbReference type="PRINTS" id="PR00834">
    <property type="entry name" value="PROTEASES2C"/>
</dbReference>
<evidence type="ECO:0000256" key="3">
    <source>
        <dbReference type="ARBA" id="ARBA00004569"/>
    </source>
</evidence>
<dbReference type="InterPro" id="IPR009003">
    <property type="entry name" value="Peptidase_S1_PA"/>
</dbReference>
<dbReference type="GO" id="GO:0007005">
    <property type="term" value="P:mitochondrion organization"/>
    <property type="evidence" value="ECO:0007669"/>
    <property type="project" value="UniProtKB-ARBA"/>
</dbReference>
<dbReference type="GO" id="GO:0043065">
    <property type="term" value="P:positive regulation of apoptotic process"/>
    <property type="evidence" value="ECO:0007669"/>
    <property type="project" value="TreeGrafter"/>
</dbReference>
<feature type="region of interest" description="Disordered" evidence="17">
    <location>
        <begin position="23"/>
        <end position="45"/>
    </location>
</feature>
<proteinExistence type="inferred from homology"/>
<evidence type="ECO:0000256" key="2">
    <source>
        <dbReference type="ARBA" id="ARBA00004304"/>
    </source>
</evidence>
<keyword evidence="12" id="KW-0809">Transit peptide</keyword>
<dbReference type="EMBL" id="BFAA01021763">
    <property type="protein sequence ID" value="GCB81847.1"/>
    <property type="molecule type" value="Genomic_DNA"/>
</dbReference>
<dbReference type="GO" id="GO:0006915">
    <property type="term" value="P:apoptotic process"/>
    <property type="evidence" value="ECO:0007669"/>
    <property type="project" value="UniProtKB-KW"/>
</dbReference>
<dbReference type="Gene3D" id="2.40.10.120">
    <property type="match status" value="1"/>
</dbReference>
<dbReference type="OMA" id="TYEGYLY"/>
<keyword evidence="13" id="KW-1133">Transmembrane helix</keyword>
<dbReference type="PANTHER" id="PTHR22939:SF127">
    <property type="entry name" value="SERINE PROTEASE HTRA2, MITOCHONDRIAL"/>
    <property type="match status" value="1"/>
</dbReference>
<protein>
    <recommendedName>
        <fullName evidence="6">Serine protease HTRA2, mitochondrial</fullName>
        <ecNumber evidence="5">3.4.21.108</ecNumber>
    </recommendedName>
</protein>
<comment type="similarity">
    <text evidence="4">Belongs to the peptidase S1C family.</text>
</comment>
<dbReference type="AlphaFoldDB" id="A0A401Q950"/>
<evidence type="ECO:0000256" key="11">
    <source>
        <dbReference type="ARBA" id="ARBA00022825"/>
    </source>
</evidence>
<name>A0A401Q950_SCYTO</name>
<dbReference type="STRING" id="75743.A0A401Q950"/>
<evidence type="ECO:0000313" key="18">
    <source>
        <dbReference type="EMBL" id="GCB81847.1"/>
    </source>
</evidence>
<evidence type="ECO:0000256" key="6">
    <source>
        <dbReference type="ARBA" id="ARBA00016929"/>
    </source>
</evidence>
<keyword evidence="14" id="KW-0496">Mitochondrion</keyword>
<dbReference type="SUPFAM" id="SSF50494">
    <property type="entry name" value="Trypsin-like serine proteases"/>
    <property type="match status" value="1"/>
</dbReference>
<evidence type="ECO:0000256" key="7">
    <source>
        <dbReference type="ARBA" id="ARBA00022670"/>
    </source>
</evidence>
<evidence type="ECO:0000256" key="17">
    <source>
        <dbReference type="SAM" id="MobiDB-lite"/>
    </source>
</evidence>
<evidence type="ECO:0000256" key="10">
    <source>
        <dbReference type="ARBA" id="ARBA00022801"/>
    </source>
</evidence>
<evidence type="ECO:0000256" key="12">
    <source>
        <dbReference type="ARBA" id="ARBA00022946"/>
    </source>
</evidence>
<dbReference type="EC" id="3.4.21.108" evidence="5"/>
<keyword evidence="8" id="KW-0812">Transmembrane</keyword>
<dbReference type="PANTHER" id="PTHR22939">
    <property type="entry name" value="SERINE PROTEASE FAMILY S1C HTRA-RELATED"/>
    <property type="match status" value="1"/>
</dbReference>
<keyword evidence="11" id="KW-0720">Serine protease</keyword>
<comment type="subcellular location">
    <subcellularLocation>
        <location evidence="3">Mitochondrion intermembrane space</location>
    </subcellularLocation>
    <subcellularLocation>
        <location evidence="2">Mitochondrion membrane</location>
        <topology evidence="2">Single-pass membrane protein</topology>
    </subcellularLocation>
</comment>
<gene>
    <name evidence="18" type="ORF">scyTo_0022244</name>
</gene>
<keyword evidence="16" id="KW-0865">Zymogen</keyword>
<feature type="non-terminal residue" evidence="18">
    <location>
        <position position="304"/>
    </location>
</feature>
<dbReference type="GO" id="GO:0005758">
    <property type="term" value="C:mitochondrial intermembrane space"/>
    <property type="evidence" value="ECO:0007669"/>
    <property type="project" value="UniProtKB-SubCell"/>
</dbReference>
<evidence type="ECO:0000256" key="5">
    <source>
        <dbReference type="ARBA" id="ARBA00013033"/>
    </source>
</evidence>
<keyword evidence="15" id="KW-0472">Membrane</keyword>
<evidence type="ECO:0000256" key="9">
    <source>
        <dbReference type="ARBA" id="ARBA00022703"/>
    </source>
</evidence>
<keyword evidence="19" id="KW-1185">Reference proteome</keyword>
<dbReference type="InterPro" id="IPR001940">
    <property type="entry name" value="Peptidase_S1C"/>
</dbReference>
<accession>A0A401Q950</accession>
<dbReference type="Pfam" id="PF13365">
    <property type="entry name" value="Trypsin_2"/>
    <property type="match status" value="1"/>
</dbReference>
<evidence type="ECO:0000256" key="15">
    <source>
        <dbReference type="ARBA" id="ARBA00023136"/>
    </source>
</evidence>
<keyword evidence="7" id="KW-0645">Protease</keyword>
<dbReference type="OrthoDB" id="4217619at2759"/>
<evidence type="ECO:0000256" key="13">
    <source>
        <dbReference type="ARBA" id="ARBA00022989"/>
    </source>
</evidence>